<dbReference type="AlphaFoldDB" id="A0A2A6BT65"/>
<gene>
    <name evidence="1" type="primary">WBGene00275781</name>
</gene>
<evidence type="ECO:0000313" key="2">
    <source>
        <dbReference type="Proteomes" id="UP000005239"/>
    </source>
</evidence>
<dbReference type="EnsemblMetazoa" id="PPA37412.1">
    <property type="protein sequence ID" value="PPA37412.1"/>
    <property type="gene ID" value="WBGene00275781"/>
</dbReference>
<protein>
    <submittedName>
        <fullName evidence="1">Uncharacterized protein</fullName>
    </submittedName>
</protein>
<evidence type="ECO:0000313" key="1">
    <source>
        <dbReference type="EnsemblMetazoa" id="PPA37412.1"/>
    </source>
</evidence>
<proteinExistence type="predicted"/>
<keyword evidence="2" id="KW-1185">Reference proteome</keyword>
<reference evidence="1" key="2">
    <citation type="submission" date="2022-06" db="UniProtKB">
        <authorList>
            <consortium name="EnsemblMetazoa"/>
        </authorList>
    </citation>
    <scope>IDENTIFICATION</scope>
    <source>
        <strain evidence="1">PS312</strain>
    </source>
</reference>
<organism evidence="1 2">
    <name type="scientific">Pristionchus pacificus</name>
    <name type="common">Parasitic nematode worm</name>
    <dbReference type="NCBI Taxonomy" id="54126"/>
    <lineage>
        <taxon>Eukaryota</taxon>
        <taxon>Metazoa</taxon>
        <taxon>Ecdysozoa</taxon>
        <taxon>Nematoda</taxon>
        <taxon>Chromadorea</taxon>
        <taxon>Rhabditida</taxon>
        <taxon>Rhabditina</taxon>
        <taxon>Diplogasteromorpha</taxon>
        <taxon>Diplogasteroidea</taxon>
        <taxon>Neodiplogasteridae</taxon>
        <taxon>Pristionchus</taxon>
    </lineage>
</organism>
<name>A0A2A6BT65_PRIPA</name>
<sequence length="302" mass="34849">MNDAKLGASHFDDHFDKLIAGSNVNFCDSAGVHFEIDKFSLGFDEACFSHISYSRENFDKLLSLRSRLFRKIYVREFFVFVDNCEIPLEFIRELMVNFEIGVLQCSVGTPSELDDALAIMADFPGRKTELNLHFLPDDEKLLSIPPMEKLAIQKLRHCYFTLREQITGLGLDNFSSISVELVSNLIKVHKYLYFNFNIDAMPSDGWIEILQLVSGINLERTVKLTIESLTLTRWLRDCDITEFPKAGDVRGEFTINAMENDRLVRLSYRNCRIQIDPPLIFTRFFFNPRPVVITMSNFVNLS</sequence>
<accession>A0A8R1UT14</accession>
<reference evidence="2" key="1">
    <citation type="journal article" date="2008" name="Nat. Genet.">
        <title>The Pristionchus pacificus genome provides a unique perspective on nematode lifestyle and parasitism.</title>
        <authorList>
            <person name="Dieterich C."/>
            <person name="Clifton S.W."/>
            <person name="Schuster L.N."/>
            <person name="Chinwalla A."/>
            <person name="Delehaunty K."/>
            <person name="Dinkelacker I."/>
            <person name="Fulton L."/>
            <person name="Fulton R."/>
            <person name="Godfrey J."/>
            <person name="Minx P."/>
            <person name="Mitreva M."/>
            <person name="Roeseler W."/>
            <person name="Tian H."/>
            <person name="Witte H."/>
            <person name="Yang S.P."/>
            <person name="Wilson R.K."/>
            <person name="Sommer R.J."/>
        </authorList>
    </citation>
    <scope>NUCLEOTIDE SEQUENCE [LARGE SCALE GENOMIC DNA]</scope>
    <source>
        <strain evidence="2">PS312</strain>
    </source>
</reference>
<dbReference type="Proteomes" id="UP000005239">
    <property type="component" value="Unassembled WGS sequence"/>
</dbReference>
<accession>A0A2A6BT65</accession>